<dbReference type="Proteomes" id="UP000235145">
    <property type="component" value="Unassembled WGS sequence"/>
</dbReference>
<dbReference type="SUPFAM" id="SSF54849">
    <property type="entry name" value="GroEL-intermediate domain like"/>
    <property type="match status" value="1"/>
</dbReference>
<dbReference type="InterPro" id="IPR011009">
    <property type="entry name" value="Kinase-like_dom_sf"/>
</dbReference>
<organism evidence="3 4">
    <name type="scientific">Lactuca sativa</name>
    <name type="common">Garden lettuce</name>
    <dbReference type="NCBI Taxonomy" id="4236"/>
    <lineage>
        <taxon>Eukaryota</taxon>
        <taxon>Viridiplantae</taxon>
        <taxon>Streptophyta</taxon>
        <taxon>Embryophyta</taxon>
        <taxon>Tracheophyta</taxon>
        <taxon>Spermatophyta</taxon>
        <taxon>Magnoliopsida</taxon>
        <taxon>eudicotyledons</taxon>
        <taxon>Gunneridae</taxon>
        <taxon>Pentapetalae</taxon>
        <taxon>asterids</taxon>
        <taxon>campanulids</taxon>
        <taxon>Asterales</taxon>
        <taxon>Asteraceae</taxon>
        <taxon>Cichorioideae</taxon>
        <taxon>Cichorieae</taxon>
        <taxon>Lactucinae</taxon>
        <taxon>Lactuca</taxon>
    </lineage>
</organism>
<evidence type="ECO:0000313" key="4">
    <source>
        <dbReference type="Proteomes" id="UP000235145"/>
    </source>
</evidence>
<dbReference type="Gene3D" id="3.30.260.10">
    <property type="entry name" value="TCP-1-like chaperonin intermediate domain"/>
    <property type="match status" value="1"/>
</dbReference>
<dbReference type="InterPro" id="IPR001844">
    <property type="entry name" value="Cpn60/GroEL"/>
</dbReference>
<dbReference type="InterPro" id="IPR027409">
    <property type="entry name" value="GroEL-like_apical_dom_sf"/>
</dbReference>
<dbReference type="FunFam" id="3.50.7.10:FF:000001">
    <property type="entry name" value="60 kDa chaperonin"/>
    <property type="match status" value="1"/>
</dbReference>
<dbReference type="InterPro" id="IPR027410">
    <property type="entry name" value="TCP-1-like_intermed_sf"/>
</dbReference>
<dbReference type="PANTHER" id="PTHR45633">
    <property type="entry name" value="60 KDA HEAT SHOCK PROTEIN, MITOCHONDRIAL"/>
    <property type="match status" value="1"/>
</dbReference>
<evidence type="ECO:0000313" key="3">
    <source>
        <dbReference type="EMBL" id="KAJ0189742.1"/>
    </source>
</evidence>
<evidence type="ECO:0000256" key="2">
    <source>
        <dbReference type="ARBA" id="ARBA00023186"/>
    </source>
</evidence>
<dbReference type="EMBL" id="NBSK02000008">
    <property type="protein sequence ID" value="KAJ0189742.1"/>
    <property type="molecule type" value="Genomic_DNA"/>
</dbReference>
<gene>
    <name evidence="3" type="ORF">LSAT_V11C800398550</name>
</gene>
<sequence>MEKMVPVSKRDDIKAIASISAGNDEFIGNLIAEAIDKIGHDGIISIESSSSSETSVIVEEGMKASRILSLQIDKGYMSPHFVTNQNNLSVEFENAKVLITDQKISSVKEIVPLLEKCTQLSVPLLIFVEDISISVLETLIVNKNQGLLRVAIVKCPGVGERKKALLQDIALMTGNSVTKAVYKGYIDKNVWVGLKSLPVVVKVLNKEGLQGHREWLTEVNFLGQLRHPNLVWLSRMDGHMGLANSLALKLVGVTSNMHDPVVELLAGMKMEVAINAIGDKANDLILDMYKSVVSTFESWKCSQAEADREAGGNKGVSNKQIRLKIFSPNVLDITLASEQ</sequence>
<dbReference type="GO" id="GO:0140662">
    <property type="term" value="F:ATP-dependent protein folding chaperone"/>
    <property type="evidence" value="ECO:0007669"/>
    <property type="project" value="InterPro"/>
</dbReference>
<evidence type="ECO:0000256" key="1">
    <source>
        <dbReference type="ARBA" id="ARBA00006607"/>
    </source>
</evidence>
<dbReference type="AlphaFoldDB" id="A0A9R1ULD4"/>
<accession>A0A9R1ULD4</accession>
<dbReference type="GO" id="GO:0042026">
    <property type="term" value="P:protein refolding"/>
    <property type="evidence" value="ECO:0007669"/>
    <property type="project" value="InterPro"/>
</dbReference>
<name>A0A9R1ULD4_LACSA</name>
<proteinExistence type="inferred from homology"/>
<reference evidence="3 4" key="1">
    <citation type="journal article" date="2017" name="Nat. Commun.">
        <title>Genome assembly with in vitro proximity ligation data and whole-genome triplication in lettuce.</title>
        <authorList>
            <person name="Reyes-Chin-Wo S."/>
            <person name="Wang Z."/>
            <person name="Yang X."/>
            <person name="Kozik A."/>
            <person name="Arikit S."/>
            <person name="Song C."/>
            <person name="Xia L."/>
            <person name="Froenicke L."/>
            <person name="Lavelle D.O."/>
            <person name="Truco M.J."/>
            <person name="Xia R."/>
            <person name="Zhu S."/>
            <person name="Xu C."/>
            <person name="Xu H."/>
            <person name="Xu X."/>
            <person name="Cox K."/>
            <person name="Korf I."/>
            <person name="Meyers B.C."/>
            <person name="Michelmore R.W."/>
        </authorList>
    </citation>
    <scope>NUCLEOTIDE SEQUENCE [LARGE SCALE GENOMIC DNA]</scope>
    <source>
        <strain evidence="4">cv. Salinas</strain>
        <tissue evidence="3">Seedlings</tissue>
    </source>
</reference>
<dbReference type="Gene3D" id="3.50.7.10">
    <property type="entry name" value="GroEL"/>
    <property type="match status" value="1"/>
</dbReference>
<evidence type="ECO:0008006" key="5">
    <source>
        <dbReference type="Google" id="ProtNLM"/>
    </source>
</evidence>
<keyword evidence="2" id="KW-0143">Chaperone</keyword>
<dbReference type="Gene3D" id="3.10.310.70">
    <property type="match status" value="1"/>
</dbReference>
<dbReference type="SUPFAM" id="SSF52029">
    <property type="entry name" value="GroEL apical domain-like"/>
    <property type="match status" value="1"/>
</dbReference>
<comment type="similarity">
    <text evidence="1">Belongs to the chaperonin (HSP60) family.</text>
</comment>
<keyword evidence="4" id="KW-1185">Reference proteome</keyword>
<protein>
    <recommendedName>
        <fullName evidence="5">Protein kinase domain-containing protein</fullName>
    </recommendedName>
</protein>
<dbReference type="GO" id="GO:0006457">
    <property type="term" value="P:protein folding"/>
    <property type="evidence" value="ECO:0000318"/>
    <property type="project" value="GO_Central"/>
</dbReference>
<dbReference type="SUPFAM" id="SSF56112">
    <property type="entry name" value="Protein kinase-like (PK-like)"/>
    <property type="match status" value="1"/>
</dbReference>
<comment type="caution">
    <text evidence="3">The sequence shown here is derived from an EMBL/GenBank/DDBJ whole genome shotgun (WGS) entry which is preliminary data.</text>
</comment>